<dbReference type="AlphaFoldDB" id="A0AAD7SD05"/>
<accession>A0AAD7SD05</accession>
<evidence type="ECO:0000313" key="2">
    <source>
        <dbReference type="Proteomes" id="UP001221898"/>
    </source>
</evidence>
<dbReference type="Proteomes" id="UP001221898">
    <property type="component" value="Unassembled WGS sequence"/>
</dbReference>
<keyword evidence="2" id="KW-1185">Reference proteome</keyword>
<protein>
    <submittedName>
        <fullName evidence="1">Uncharacterized protein</fullName>
    </submittedName>
</protein>
<name>A0AAD7SD05_9TELE</name>
<proteinExistence type="predicted"/>
<organism evidence="1 2">
    <name type="scientific">Aldrovandia affinis</name>
    <dbReference type="NCBI Taxonomy" id="143900"/>
    <lineage>
        <taxon>Eukaryota</taxon>
        <taxon>Metazoa</taxon>
        <taxon>Chordata</taxon>
        <taxon>Craniata</taxon>
        <taxon>Vertebrata</taxon>
        <taxon>Euteleostomi</taxon>
        <taxon>Actinopterygii</taxon>
        <taxon>Neopterygii</taxon>
        <taxon>Teleostei</taxon>
        <taxon>Notacanthiformes</taxon>
        <taxon>Halosauridae</taxon>
        <taxon>Aldrovandia</taxon>
    </lineage>
</organism>
<reference evidence="1" key="1">
    <citation type="journal article" date="2023" name="Science">
        <title>Genome structures resolve the early diversification of teleost fishes.</title>
        <authorList>
            <person name="Parey E."/>
            <person name="Louis A."/>
            <person name="Montfort J."/>
            <person name="Bouchez O."/>
            <person name="Roques C."/>
            <person name="Iampietro C."/>
            <person name="Lluch J."/>
            <person name="Castinel A."/>
            <person name="Donnadieu C."/>
            <person name="Desvignes T."/>
            <person name="Floi Bucao C."/>
            <person name="Jouanno E."/>
            <person name="Wen M."/>
            <person name="Mejri S."/>
            <person name="Dirks R."/>
            <person name="Jansen H."/>
            <person name="Henkel C."/>
            <person name="Chen W.J."/>
            <person name="Zahm M."/>
            <person name="Cabau C."/>
            <person name="Klopp C."/>
            <person name="Thompson A.W."/>
            <person name="Robinson-Rechavi M."/>
            <person name="Braasch I."/>
            <person name="Lecointre G."/>
            <person name="Bobe J."/>
            <person name="Postlethwait J.H."/>
            <person name="Berthelot C."/>
            <person name="Roest Crollius H."/>
            <person name="Guiguen Y."/>
        </authorList>
    </citation>
    <scope>NUCLEOTIDE SEQUENCE</scope>
    <source>
        <strain evidence="1">NC1722</strain>
    </source>
</reference>
<evidence type="ECO:0000313" key="1">
    <source>
        <dbReference type="EMBL" id="KAJ8399066.1"/>
    </source>
</evidence>
<gene>
    <name evidence="1" type="ORF">AAFF_G00414450</name>
</gene>
<dbReference type="EMBL" id="JAINUG010000085">
    <property type="protein sequence ID" value="KAJ8399066.1"/>
    <property type="molecule type" value="Genomic_DNA"/>
</dbReference>
<comment type="caution">
    <text evidence="1">The sequence shown here is derived from an EMBL/GenBank/DDBJ whole genome shotgun (WGS) entry which is preliminary data.</text>
</comment>
<sequence length="210" mass="22735">MRSEQRHLLNRQHWESVSQTSLVERHLRAAPIRVLRSEALDKAKLLVCASKAAQSEVVGRRRAPSLDRRYFARGRRVREAGPGDGTPACRREITPSDRTEAAAVELRGAGRDGLRSQRDLMMLAGNTAGARGRCQELQPWIPAHGGGPLLSRPDAVAGVPVRGGSRPVGAPMARRGPLGIPGLLGSWALTVLCHVPKARTMGRGRCSNKL</sequence>